<evidence type="ECO:0000256" key="1">
    <source>
        <dbReference type="ARBA" id="ARBA00005964"/>
    </source>
</evidence>
<keyword evidence="2 3" id="KW-0378">Hydrolase</keyword>
<dbReference type="InterPro" id="IPR002018">
    <property type="entry name" value="CarbesteraseB"/>
</dbReference>
<accession>A0ABV3DQC3</accession>
<feature type="compositionally biased region" description="Basic residues" evidence="4">
    <location>
        <begin position="193"/>
        <end position="207"/>
    </location>
</feature>
<dbReference type="PANTHER" id="PTHR11559">
    <property type="entry name" value="CARBOXYLESTERASE"/>
    <property type="match status" value="1"/>
</dbReference>
<dbReference type="RefSeq" id="WP_358359959.1">
    <property type="nucleotide sequence ID" value="NZ_JBEZFP010000096.1"/>
</dbReference>
<name>A0ABV3DQC3_9ACTN</name>
<comment type="similarity">
    <text evidence="1 3">Belongs to the type-B carboxylesterase/lipase family.</text>
</comment>
<dbReference type="InterPro" id="IPR019826">
    <property type="entry name" value="Carboxylesterase_B_AS"/>
</dbReference>
<organism evidence="6 7">
    <name type="scientific">Streptodolium elevatio</name>
    <dbReference type="NCBI Taxonomy" id="3157996"/>
    <lineage>
        <taxon>Bacteria</taxon>
        <taxon>Bacillati</taxon>
        <taxon>Actinomycetota</taxon>
        <taxon>Actinomycetes</taxon>
        <taxon>Kitasatosporales</taxon>
        <taxon>Streptomycetaceae</taxon>
        <taxon>Streptodolium</taxon>
    </lineage>
</organism>
<evidence type="ECO:0000259" key="5">
    <source>
        <dbReference type="Pfam" id="PF00135"/>
    </source>
</evidence>
<evidence type="ECO:0000313" key="7">
    <source>
        <dbReference type="Proteomes" id="UP001551482"/>
    </source>
</evidence>
<dbReference type="InterPro" id="IPR050309">
    <property type="entry name" value="Type-B_Carboxylest/Lipase"/>
</dbReference>
<evidence type="ECO:0000256" key="3">
    <source>
        <dbReference type="RuleBase" id="RU361235"/>
    </source>
</evidence>
<feature type="region of interest" description="Disordered" evidence="4">
    <location>
        <begin position="182"/>
        <end position="207"/>
    </location>
</feature>
<dbReference type="Gene3D" id="3.40.50.1820">
    <property type="entry name" value="alpha/beta hydrolase"/>
    <property type="match status" value="1"/>
</dbReference>
<dbReference type="InterPro" id="IPR029058">
    <property type="entry name" value="AB_hydrolase_fold"/>
</dbReference>
<evidence type="ECO:0000256" key="2">
    <source>
        <dbReference type="ARBA" id="ARBA00022801"/>
    </source>
</evidence>
<keyword evidence="7" id="KW-1185">Reference proteome</keyword>
<gene>
    <name evidence="6" type="ORF">AB0C36_29660</name>
</gene>
<feature type="region of interest" description="Disordered" evidence="4">
    <location>
        <begin position="1"/>
        <end position="20"/>
    </location>
</feature>
<feature type="domain" description="Carboxylesterase type B" evidence="5">
    <location>
        <begin position="1"/>
        <end position="111"/>
    </location>
</feature>
<dbReference type="PROSITE" id="PS00122">
    <property type="entry name" value="CARBOXYLESTERASE_B_1"/>
    <property type="match status" value="1"/>
</dbReference>
<dbReference type="Pfam" id="PF00135">
    <property type="entry name" value="COesterase"/>
    <property type="match status" value="1"/>
</dbReference>
<dbReference type="EMBL" id="JBEZFP010000096">
    <property type="protein sequence ID" value="MEU8137667.1"/>
    <property type="molecule type" value="Genomic_DNA"/>
</dbReference>
<evidence type="ECO:0000313" key="6">
    <source>
        <dbReference type="EMBL" id="MEU8137667.1"/>
    </source>
</evidence>
<sequence length="207" mass="21744">MVSIHGGGWKRGHAADPAHDGAVPAGDSVVVVTFNYRWASRGSIWRPAHPPTGGFLDQAAALAWVHDNIVGFGGDPDNVTVFGESGGGACIAALLTAPGARGPFRRAIVQSLAGRYPPEEEAERVSRPICAAAGADPGALADAAPERLLAVQDVPLAATASDPDAWKTRGHHGVLTDRRRCHGRRPAVAGTAVRRRPRRRPHLRAHA</sequence>
<reference evidence="6 7" key="1">
    <citation type="submission" date="2024-06" db="EMBL/GenBank/DDBJ databases">
        <title>The Natural Products Discovery Center: Release of the First 8490 Sequenced Strains for Exploring Actinobacteria Biosynthetic Diversity.</title>
        <authorList>
            <person name="Kalkreuter E."/>
            <person name="Kautsar S.A."/>
            <person name="Yang D."/>
            <person name="Bader C.D."/>
            <person name="Teijaro C.N."/>
            <person name="Fluegel L."/>
            <person name="Davis C.M."/>
            <person name="Simpson J.R."/>
            <person name="Lauterbach L."/>
            <person name="Steele A.D."/>
            <person name="Gui C."/>
            <person name="Meng S."/>
            <person name="Li G."/>
            <person name="Viehrig K."/>
            <person name="Ye F."/>
            <person name="Su P."/>
            <person name="Kiefer A.F."/>
            <person name="Nichols A."/>
            <person name="Cepeda A.J."/>
            <person name="Yan W."/>
            <person name="Fan B."/>
            <person name="Jiang Y."/>
            <person name="Adhikari A."/>
            <person name="Zheng C.-J."/>
            <person name="Schuster L."/>
            <person name="Cowan T.M."/>
            <person name="Smanski M.J."/>
            <person name="Chevrette M.G."/>
            <person name="De Carvalho L.P.S."/>
            <person name="Shen B."/>
        </authorList>
    </citation>
    <scope>NUCLEOTIDE SEQUENCE [LARGE SCALE GENOMIC DNA]</scope>
    <source>
        <strain evidence="6 7">NPDC048946</strain>
    </source>
</reference>
<comment type="caution">
    <text evidence="6">The sequence shown here is derived from an EMBL/GenBank/DDBJ whole genome shotgun (WGS) entry which is preliminary data.</text>
</comment>
<proteinExistence type="inferred from homology"/>
<dbReference type="SUPFAM" id="SSF53474">
    <property type="entry name" value="alpha/beta-Hydrolases"/>
    <property type="match status" value="1"/>
</dbReference>
<dbReference type="Proteomes" id="UP001551482">
    <property type="component" value="Unassembled WGS sequence"/>
</dbReference>
<evidence type="ECO:0000256" key="4">
    <source>
        <dbReference type="SAM" id="MobiDB-lite"/>
    </source>
</evidence>
<protein>
    <recommendedName>
        <fullName evidence="3">Carboxylic ester hydrolase</fullName>
        <ecNumber evidence="3">3.1.1.-</ecNumber>
    </recommendedName>
</protein>
<dbReference type="EC" id="3.1.1.-" evidence="3"/>